<name>A0AAV5FFL9_ELECO</name>
<organism evidence="1 2">
    <name type="scientific">Eleusine coracana subsp. coracana</name>
    <dbReference type="NCBI Taxonomy" id="191504"/>
    <lineage>
        <taxon>Eukaryota</taxon>
        <taxon>Viridiplantae</taxon>
        <taxon>Streptophyta</taxon>
        <taxon>Embryophyta</taxon>
        <taxon>Tracheophyta</taxon>
        <taxon>Spermatophyta</taxon>
        <taxon>Magnoliopsida</taxon>
        <taxon>Liliopsida</taxon>
        <taxon>Poales</taxon>
        <taxon>Poaceae</taxon>
        <taxon>PACMAD clade</taxon>
        <taxon>Chloridoideae</taxon>
        <taxon>Cynodonteae</taxon>
        <taxon>Eleusininae</taxon>
        <taxon>Eleusine</taxon>
    </lineage>
</organism>
<protein>
    <submittedName>
        <fullName evidence="1">Uncharacterized protein</fullName>
    </submittedName>
</protein>
<reference evidence="1" key="2">
    <citation type="submission" date="2021-12" db="EMBL/GenBank/DDBJ databases">
        <title>Resequencing data analysis of finger millet.</title>
        <authorList>
            <person name="Hatakeyama M."/>
            <person name="Aluri S."/>
            <person name="Balachadran M.T."/>
            <person name="Sivarajan S.R."/>
            <person name="Poveda L."/>
            <person name="Shimizu-Inatsugi R."/>
            <person name="Schlapbach R."/>
            <person name="Sreeman S.M."/>
            <person name="Shimizu K.K."/>
        </authorList>
    </citation>
    <scope>NUCLEOTIDE SEQUENCE</scope>
</reference>
<reference evidence="1" key="1">
    <citation type="journal article" date="2018" name="DNA Res.">
        <title>Multiple hybrid de novo genome assembly of finger millet, an orphan allotetraploid crop.</title>
        <authorList>
            <person name="Hatakeyama M."/>
            <person name="Aluri S."/>
            <person name="Balachadran M.T."/>
            <person name="Sivarajan S.R."/>
            <person name="Patrignani A."/>
            <person name="Gruter S."/>
            <person name="Poveda L."/>
            <person name="Shimizu-Inatsugi R."/>
            <person name="Baeten J."/>
            <person name="Francoijs K.J."/>
            <person name="Nataraja K.N."/>
            <person name="Reddy Y.A.N."/>
            <person name="Phadnis S."/>
            <person name="Ravikumar R.L."/>
            <person name="Schlapbach R."/>
            <person name="Sreeman S.M."/>
            <person name="Shimizu K.K."/>
        </authorList>
    </citation>
    <scope>NUCLEOTIDE SEQUENCE</scope>
</reference>
<evidence type="ECO:0000313" key="1">
    <source>
        <dbReference type="EMBL" id="GJN33576.1"/>
    </source>
</evidence>
<sequence>MLHCDYKCVITTLRCAHNAGGDDPAAAGPGHVHGPALHALRSAVADAFRPLADNFGHVLSAKSVVDVNDYNIGIPFGVAMACIGCYQMFKTDPWTFLDAALGYAFYKLSVLSSDVDRRGFVNDFITKIKVG</sequence>
<proteinExistence type="predicted"/>
<evidence type="ECO:0000313" key="2">
    <source>
        <dbReference type="Proteomes" id="UP001054889"/>
    </source>
</evidence>
<comment type="caution">
    <text evidence="1">The sequence shown here is derived from an EMBL/GenBank/DDBJ whole genome shotgun (WGS) entry which is preliminary data.</text>
</comment>
<accession>A0AAV5FFL9</accession>
<keyword evidence="2" id="KW-1185">Reference proteome</keyword>
<dbReference type="Proteomes" id="UP001054889">
    <property type="component" value="Unassembled WGS sequence"/>
</dbReference>
<dbReference type="AlphaFoldDB" id="A0AAV5FFL9"/>
<gene>
    <name evidence="1" type="primary">gb22194</name>
    <name evidence="1" type="ORF">PR202_gb22194</name>
</gene>
<dbReference type="EMBL" id="BQKI01000085">
    <property type="protein sequence ID" value="GJN33576.1"/>
    <property type="molecule type" value="Genomic_DNA"/>
</dbReference>